<evidence type="ECO:0000259" key="7">
    <source>
        <dbReference type="Pfam" id="PF02683"/>
    </source>
</evidence>
<protein>
    <submittedName>
        <fullName evidence="8">Cytochrome c biogenesis protein CcdA</fullName>
    </submittedName>
</protein>
<evidence type="ECO:0000256" key="1">
    <source>
        <dbReference type="ARBA" id="ARBA00004141"/>
    </source>
</evidence>
<organism evidence="8 9">
    <name type="scientific">Verrucosispora sioxanthis</name>
    <dbReference type="NCBI Taxonomy" id="2499994"/>
    <lineage>
        <taxon>Bacteria</taxon>
        <taxon>Bacillati</taxon>
        <taxon>Actinomycetota</taxon>
        <taxon>Actinomycetes</taxon>
        <taxon>Micromonosporales</taxon>
        <taxon>Micromonosporaceae</taxon>
        <taxon>Micromonospora</taxon>
    </lineage>
</organism>
<proteinExistence type="inferred from homology"/>
<keyword evidence="5 6" id="KW-0472">Membrane</keyword>
<dbReference type="PANTHER" id="PTHR31272:SF4">
    <property type="entry name" value="CYTOCHROME C-TYPE BIOGENESIS PROTEIN HI_1454-RELATED"/>
    <property type="match status" value="1"/>
</dbReference>
<dbReference type="GO" id="GO:0017004">
    <property type="term" value="P:cytochrome complex assembly"/>
    <property type="evidence" value="ECO:0007669"/>
    <property type="project" value="InterPro"/>
</dbReference>
<evidence type="ECO:0000256" key="5">
    <source>
        <dbReference type="ARBA" id="ARBA00023136"/>
    </source>
</evidence>
<dbReference type="PANTHER" id="PTHR31272">
    <property type="entry name" value="CYTOCHROME C-TYPE BIOGENESIS PROTEIN HI_1454-RELATED"/>
    <property type="match status" value="1"/>
</dbReference>
<dbReference type="RefSeq" id="WP_164445447.1">
    <property type="nucleotide sequence ID" value="NZ_SAIY01000001.1"/>
</dbReference>
<dbReference type="GO" id="GO:0016020">
    <property type="term" value="C:membrane"/>
    <property type="evidence" value="ECO:0007669"/>
    <property type="project" value="UniProtKB-SubCell"/>
</dbReference>
<accession>A0A6M1L290</accession>
<keyword evidence="4 6" id="KW-1133">Transmembrane helix</keyword>
<name>A0A6M1L290_9ACTN</name>
<comment type="caution">
    <text evidence="8">The sequence shown here is derived from an EMBL/GenBank/DDBJ whole genome shotgun (WGS) entry which is preliminary data.</text>
</comment>
<evidence type="ECO:0000313" key="8">
    <source>
        <dbReference type="EMBL" id="NGM11560.1"/>
    </source>
</evidence>
<dbReference type="Proteomes" id="UP000478148">
    <property type="component" value="Unassembled WGS sequence"/>
</dbReference>
<comment type="subcellular location">
    <subcellularLocation>
        <location evidence="1">Membrane</location>
        <topology evidence="1">Multi-pass membrane protein</topology>
    </subcellularLocation>
</comment>
<evidence type="ECO:0000256" key="3">
    <source>
        <dbReference type="ARBA" id="ARBA00022692"/>
    </source>
</evidence>
<feature type="transmembrane region" description="Helical" evidence="6">
    <location>
        <begin position="87"/>
        <end position="105"/>
    </location>
</feature>
<evidence type="ECO:0000313" key="9">
    <source>
        <dbReference type="Proteomes" id="UP000478148"/>
    </source>
</evidence>
<feature type="transmembrane region" description="Helical" evidence="6">
    <location>
        <begin position="258"/>
        <end position="279"/>
    </location>
</feature>
<feature type="transmembrane region" description="Helical" evidence="6">
    <location>
        <begin position="201"/>
        <end position="224"/>
    </location>
</feature>
<feature type="transmembrane region" description="Helical" evidence="6">
    <location>
        <begin position="52"/>
        <end position="75"/>
    </location>
</feature>
<dbReference type="Pfam" id="PF02683">
    <property type="entry name" value="DsbD_TM"/>
    <property type="match status" value="1"/>
</dbReference>
<feature type="transmembrane region" description="Helical" evidence="6">
    <location>
        <begin position="6"/>
        <end position="31"/>
    </location>
</feature>
<feature type="transmembrane region" description="Helical" evidence="6">
    <location>
        <begin position="126"/>
        <end position="156"/>
    </location>
</feature>
<evidence type="ECO:0000256" key="6">
    <source>
        <dbReference type="SAM" id="Phobius"/>
    </source>
</evidence>
<evidence type="ECO:0000256" key="2">
    <source>
        <dbReference type="ARBA" id="ARBA00006143"/>
    </source>
</evidence>
<dbReference type="InterPro" id="IPR003834">
    <property type="entry name" value="Cyt_c_assmbl_TM_dom"/>
</dbReference>
<reference evidence="8 9" key="1">
    <citation type="submission" date="2020-02" db="EMBL/GenBank/DDBJ databases">
        <title>Draft Genome Sequence of Verrucosispora sp. Strain CWR15, Isolated from Gulf of Mexico Sponge.</title>
        <authorList>
            <person name="Kennedy S.J."/>
            <person name="Cella E."/>
            <person name="Azarian T."/>
            <person name="Baker B.J."/>
            <person name="Shaw L.N."/>
        </authorList>
    </citation>
    <scope>NUCLEOTIDE SEQUENCE [LARGE SCALE GENOMIC DNA]</scope>
    <source>
        <strain evidence="8 9">CWR15</strain>
    </source>
</reference>
<dbReference type="AlphaFoldDB" id="A0A6M1L290"/>
<keyword evidence="3 6" id="KW-0812">Transmembrane</keyword>
<feature type="transmembrane region" description="Helical" evidence="6">
    <location>
        <begin position="168"/>
        <end position="189"/>
    </location>
</feature>
<feature type="domain" description="Cytochrome C biogenesis protein transmembrane" evidence="7">
    <location>
        <begin position="9"/>
        <end position="199"/>
    </location>
</feature>
<sequence>MTDTPYGLAVGAGLLAAVNPCGFALLPAYLSMLVLGDEPSAERDALASVGRAVALTGAMTLGFVAVFGAFGLLAAPAADAVARHLPWVSILIGLALVAAGGWLLAGRQLPTFAPKLATGPEVRRRFGSMVLFGAAYAIASLGCTIGPFLAVVVATFRAGSALSGVALFVAYAFGMGLAVGAAALAVALARESLVRRARRAYSLLGRVAGLLLVVTGGYVAWYGWYEVRTFSGSGAVDDPIIEAAGTVQTAVSTWLAELGPWTVAVAVLALLALAAGITLQRRLPARRAVARPAGPDRSPDDRA</sequence>
<keyword evidence="9" id="KW-1185">Reference proteome</keyword>
<comment type="similarity">
    <text evidence="2">Belongs to the DsbD family.</text>
</comment>
<dbReference type="InterPro" id="IPR051790">
    <property type="entry name" value="Cytochrome_c-biogenesis_DsbD"/>
</dbReference>
<gene>
    <name evidence="8" type="ORF">ENC19_02100</name>
</gene>
<evidence type="ECO:0000256" key="4">
    <source>
        <dbReference type="ARBA" id="ARBA00022989"/>
    </source>
</evidence>
<dbReference type="EMBL" id="SAIY01000001">
    <property type="protein sequence ID" value="NGM11560.1"/>
    <property type="molecule type" value="Genomic_DNA"/>
</dbReference>